<dbReference type="OrthoDB" id="4548523at2"/>
<evidence type="ECO:0000313" key="1">
    <source>
        <dbReference type="EMBL" id="TPQ20859.1"/>
    </source>
</evidence>
<dbReference type="InterPro" id="IPR034660">
    <property type="entry name" value="DinB/YfiT-like"/>
</dbReference>
<dbReference type="RefSeq" id="WP_119101449.1">
    <property type="nucleotide sequence ID" value="NZ_QXMJ01000129.1"/>
</dbReference>
<proteinExistence type="predicted"/>
<dbReference type="AlphaFoldDB" id="A0A505DLW2"/>
<evidence type="ECO:0000313" key="2">
    <source>
        <dbReference type="Proteomes" id="UP000317378"/>
    </source>
</evidence>
<dbReference type="EMBL" id="VCHX02000129">
    <property type="protein sequence ID" value="TPQ20859.1"/>
    <property type="molecule type" value="Genomic_DNA"/>
</dbReference>
<dbReference type="Pfam" id="PF04978">
    <property type="entry name" value="MST"/>
    <property type="match status" value="1"/>
</dbReference>
<organism evidence="1 2">
    <name type="scientific">Streptomyces sporangiiformans</name>
    <dbReference type="NCBI Taxonomy" id="2315329"/>
    <lineage>
        <taxon>Bacteria</taxon>
        <taxon>Bacillati</taxon>
        <taxon>Actinomycetota</taxon>
        <taxon>Actinomycetes</taxon>
        <taxon>Kitasatosporales</taxon>
        <taxon>Streptomycetaceae</taxon>
        <taxon>Streptomyces</taxon>
    </lineage>
</organism>
<gene>
    <name evidence="1" type="ORF">FGD71_017870</name>
</gene>
<sequence length="182" mass="20484">MVMHVHAEAHGDERGALLAFLDEQRGGIRRTLLGLTDEQAATRPSASELSLSGLLKHVAETEQGWLSRAQQVAPDVQRSEENWGESFELVGDETVESMLAYWDKVARRTEDFIRAVPSMNDTFPLPDQPWFPDDEAVSMRWLMLRLIAEMARHAGHADIIRESLDKKTAFELIAQEQGSAWG</sequence>
<accession>A0A505DLW2</accession>
<dbReference type="Proteomes" id="UP000317378">
    <property type="component" value="Unassembled WGS sequence"/>
</dbReference>
<reference evidence="1 2" key="1">
    <citation type="submission" date="2019-06" db="EMBL/GenBank/DDBJ databases">
        <title>Streptomyces sporangiiformans sp. nov., a novel actinomycete isolated from soil in Mount Song.</title>
        <authorList>
            <person name="Han L."/>
        </authorList>
    </citation>
    <scope>NUCLEOTIDE SEQUENCE [LARGE SCALE GENOMIC DNA]</scope>
    <source>
        <strain evidence="1 2">NEAU-SSA 1</strain>
    </source>
</reference>
<name>A0A505DLW2_9ACTN</name>
<protein>
    <submittedName>
        <fullName evidence="1">DinB family protein</fullName>
    </submittedName>
</protein>
<dbReference type="SUPFAM" id="SSF109854">
    <property type="entry name" value="DinB/YfiT-like putative metalloenzymes"/>
    <property type="match status" value="1"/>
</dbReference>
<keyword evidence="2" id="KW-1185">Reference proteome</keyword>
<comment type="caution">
    <text evidence="1">The sequence shown here is derived from an EMBL/GenBank/DDBJ whole genome shotgun (WGS) entry which is preliminary data.</text>
</comment>
<dbReference type="Gene3D" id="1.20.120.450">
    <property type="entry name" value="dinb family like domain"/>
    <property type="match status" value="1"/>
</dbReference>
<dbReference type="InterPro" id="IPR007061">
    <property type="entry name" value="MST-like"/>
</dbReference>